<evidence type="ECO:0000256" key="3">
    <source>
        <dbReference type="ARBA" id="ARBA00022475"/>
    </source>
</evidence>
<proteinExistence type="predicted"/>
<feature type="transmembrane region" description="Helical" evidence="8">
    <location>
        <begin position="56"/>
        <end position="73"/>
    </location>
</feature>
<keyword evidence="2" id="KW-0813">Transport</keyword>
<dbReference type="GO" id="GO:0005886">
    <property type="term" value="C:plasma membrane"/>
    <property type="evidence" value="ECO:0007669"/>
    <property type="project" value="UniProtKB-SubCell"/>
</dbReference>
<evidence type="ECO:0000256" key="6">
    <source>
        <dbReference type="ARBA" id="ARBA00022989"/>
    </source>
</evidence>
<dbReference type="PANTHER" id="PTHR32196">
    <property type="entry name" value="ABC TRANSPORTER PERMEASE PROTEIN YPHD-RELATED-RELATED"/>
    <property type="match status" value="1"/>
</dbReference>
<evidence type="ECO:0000256" key="8">
    <source>
        <dbReference type="SAM" id="Phobius"/>
    </source>
</evidence>
<keyword evidence="6 8" id="KW-1133">Transmembrane helix</keyword>
<keyword evidence="4" id="KW-0997">Cell inner membrane</keyword>
<evidence type="ECO:0000256" key="4">
    <source>
        <dbReference type="ARBA" id="ARBA00022519"/>
    </source>
</evidence>
<dbReference type="InterPro" id="IPR001851">
    <property type="entry name" value="ABC_transp_permease"/>
</dbReference>
<evidence type="ECO:0000256" key="5">
    <source>
        <dbReference type="ARBA" id="ARBA00022692"/>
    </source>
</evidence>
<organism evidence="9">
    <name type="scientific">marine sediment metagenome</name>
    <dbReference type="NCBI Taxonomy" id="412755"/>
    <lineage>
        <taxon>unclassified sequences</taxon>
        <taxon>metagenomes</taxon>
        <taxon>ecological metagenomes</taxon>
    </lineage>
</organism>
<evidence type="ECO:0008006" key="10">
    <source>
        <dbReference type="Google" id="ProtNLM"/>
    </source>
</evidence>
<feature type="non-terminal residue" evidence="9">
    <location>
        <position position="1"/>
    </location>
</feature>
<accession>A0A0F9GQ21</accession>
<keyword evidence="3" id="KW-1003">Cell membrane</keyword>
<reference evidence="9" key="1">
    <citation type="journal article" date="2015" name="Nature">
        <title>Complex archaea that bridge the gap between prokaryotes and eukaryotes.</title>
        <authorList>
            <person name="Spang A."/>
            <person name="Saw J.H."/>
            <person name="Jorgensen S.L."/>
            <person name="Zaremba-Niedzwiedzka K."/>
            <person name="Martijn J."/>
            <person name="Lind A.E."/>
            <person name="van Eijk R."/>
            <person name="Schleper C."/>
            <person name="Guy L."/>
            <person name="Ettema T.J."/>
        </authorList>
    </citation>
    <scope>NUCLEOTIDE SEQUENCE</scope>
</reference>
<dbReference type="GO" id="GO:0022857">
    <property type="term" value="F:transmembrane transporter activity"/>
    <property type="evidence" value="ECO:0007669"/>
    <property type="project" value="InterPro"/>
</dbReference>
<dbReference type="CDD" id="cd06579">
    <property type="entry name" value="TM_PBP1_transp_AraH_like"/>
    <property type="match status" value="1"/>
</dbReference>
<name>A0A0F9GQ21_9ZZZZ</name>
<comment type="caution">
    <text evidence="9">The sequence shown here is derived from an EMBL/GenBank/DDBJ whole genome shotgun (WGS) entry which is preliminary data.</text>
</comment>
<dbReference type="PANTHER" id="PTHR32196:SF71">
    <property type="entry name" value="AUTOINDUCER 2 IMPORT SYSTEM PERMEASE PROTEIN LSRD"/>
    <property type="match status" value="1"/>
</dbReference>
<feature type="transmembrane region" description="Helical" evidence="8">
    <location>
        <begin position="283"/>
        <end position="303"/>
    </location>
</feature>
<evidence type="ECO:0000256" key="1">
    <source>
        <dbReference type="ARBA" id="ARBA00004651"/>
    </source>
</evidence>
<feature type="transmembrane region" description="Helical" evidence="8">
    <location>
        <begin position="106"/>
        <end position="125"/>
    </location>
</feature>
<sequence length="312" mass="33643">GTLSVLLGLILIFILFTPHHLFIDPRNIKALAKLTPDLGIVALGVGMLMISGEFDLSVSTVLPFSSYIFVLLLRAGMNPIFGLFIAMGVGALLGLVNGLITVKGRIPSFIATLGTMMFWRGVLYLHSRMWPIGIRAYLPAGSSFEHVLIGEIGGMVPAQVIWFVVFGLILGVVLHFHKFGNWVYATGDNKEAARAMGINTDRVKTICFMVVGTLCGFVGVMQLLRLGSFAATQGLGFELKAIAASVVGGTSLMGGIGSIAGVFWGVLTIQILENGLILMRVPVFGISAFIGLAVILFVVLNTYMRRRMMMMR</sequence>
<feature type="transmembrane region" description="Helical" evidence="8">
    <location>
        <begin position="160"/>
        <end position="177"/>
    </location>
</feature>
<feature type="transmembrane region" description="Helical" evidence="8">
    <location>
        <begin position="245"/>
        <end position="271"/>
    </location>
</feature>
<evidence type="ECO:0000256" key="2">
    <source>
        <dbReference type="ARBA" id="ARBA00022448"/>
    </source>
</evidence>
<dbReference type="Pfam" id="PF02653">
    <property type="entry name" value="BPD_transp_2"/>
    <property type="match status" value="1"/>
</dbReference>
<feature type="transmembrane region" description="Helical" evidence="8">
    <location>
        <begin position="203"/>
        <end position="224"/>
    </location>
</feature>
<feature type="transmembrane region" description="Helical" evidence="8">
    <location>
        <begin position="30"/>
        <end position="50"/>
    </location>
</feature>
<comment type="subcellular location">
    <subcellularLocation>
        <location evidence="1">Cell membrane</location>
        <topology evidence="1">Multi-pass membrane protein</topology>
    </subcellularLocation>
</comment>
<keyword evidence="5 8" id="KW-0812">Transmembrane</keyword>
<keyword evidence="7 8" id="KW-0472">Membrane</keyword>
<evidence type="ECO:0000256" key="7">
    <source>
        <dbReference type="ARBA" id="ARBA00023136"/>
    </source>
</evidence>
<evidence type="ECO:0000313" key="9">
    <source>
        <dbReference type="EMBL" id="KKM00950.1"/>
    </source>
</evidence>
<feature type="transmembrane region" description="Helical" evidence="8">
    <location>
        <begin position="80"/>
        <end position="100"/>
    </location>
</feature>
<dbReference type="AlphaFoldDB" id="A0A0F9GQ21"/>
<dbReference type="EMBL" id="LAZR01017312">
    <property type="protein sequence ID" value="KKM00950.1"/>
    <property type="molecule type" value="Genomic_DNA"/>
</dbReference>
<feature type="transmembrane region" description="Helical" evidence="8">
    <location>
        <begin position="6"/>
        <end position="23"/>
    </location>
</feature>
<protein>
    <recommendedName>
        <fullName evidence="10">ABC transporter permease</fullName>
    </recommendedName>
</protein>
<gene>
    <name evidence="9" type="ORF">LCGC14_1799290</name>
</gene>